<proteinExistence type="predicted"/>
<organism evidence="1 2">
    <name type="scientific">Zizania palustris</name>
    <name type="common">Northern wild rice</name>
    <dbReference type="NCBI Taxonomy" id="103762"/>
    <lineage>
        <taxon>Eukaryota</taxon>
        <taxon>Viridiplantae</taxon>
        <taxon>Streptophyta</taxon>
        <taxon>Embryophyta</taxon>
        <taxon>Tracheophyta</taxon>
        <taxon>Spermatophyta</taxon>
        <taxon>Magnoliopsida</taxon>
        <taxon>Liliopsida</taxon>
        <taxon>Poales</taxon>
        <taxon>Poaceae</taxon>
        <taxon>BOP clade</taxon>
        <taxon>Oryzoideae</taxon>
        <taxon>Oryzeae</taxon>
        <taxon>Zizaniinae</taxon>
        <taxon>Zizania</taxon>
    </lineage>
</organism>
<reference evidence="1" key="1">
    <citation type="journal article" date="2021" name="bioRxiv">
        <title>Whole Genome Assembly and Annotation of Northern Wild Rice, Zizania palustris L., Supports a Whole Genome Duplication in the Zizania Genus.</title>
        <authorList>
            <person name="Haas M."/>
            <person name="Kono T."/>
            <person name="Macchietto M."/>
            <person name="Millas R."/>
            <person name="McGilp L."/>
            <person name="Shao M."/>
            <person name="Duquette J."/>
            <person name="Hirsch C.N."/>
            <person name="Kimball J."/>
        </authorList>
    </citation>
    <scope>NUCLEOTIDE SEQUENCE</scope>
    <source>
        <tissue evidence="1">Fresh leaf tissue</tissue>
    </source>
</reference>
<evidence type="ECO:0000313" key="2">
    <source>
        <dbReference type="Proteomes" id="UP000729402"/>
    </source>
</evidence>
<keyword evidence="2" id="KW-1185">Reference proteome</keyword>
<dbReference type="Proteomes" id="UP000729402">
    <property type="component" value="Unassembled WGS sequence"/>
</dbReference>
<comment type="caution">
    <text evidence="1">The sequence shown here is derived from an EMBL/GenBank/DDBJ whole genome shotgun (WGS) entry which is preliminary data.</text>
</comment>
<sequence>MSFKDTHEFLIGRMLDLRQAVVIGAEQKRLIQFYINNPLTSTARRERWRPRRLATGNLVRGPRNPCAALNGSRRRHCFPTVTSFTLGDEDSAVHRICHGLMANSTVNSLEGWDSTVHRIWS</sequence>
<dbReference type="AlphaFoldDB" id="A0A8J5SXY2"/>
<accession>A0A8J5SXY2</accession>
<name>A0A8J5SXY2_ZIZPA</name>
<gene>
    <name evidence="1" type="ORF">GUJ93_ZPchr0006g44515</name>
</gene>
<dbReference type="EMBL" id="JAAALK010000283">
    <property type="protein sequence ID" value="KAG8073567.1"/>
    <property type="molecule type" value="Genomic_DNA"/>
</dbReference>
<reference evidence="1" key="2">
    <citation type="submission" date="2021-02" db="EMBL/GenBank/DDBJ databases">
        <authorList>
            <person name="Kimball J.A."/>
            <person name="Haas M.W."/>
            <person name="Macchietto M."/>
            <person name="Kono T."/>
            <person name="Duquette J."/>
            <person name="Shao M."/>
        </authorList>
    </citation>
    <scope>NUCLEOTIDE SEQUENCE</scope>
    <source>
        <tissue evidence="1">Fresh leaf tissue</tissue>
    </source>
</reference>
<protein>
    <submittedName>
        <fullName evidence="1">Uncharacterized protein</fullName>
    </submittedName>
</protein>
<evidence type="ECO:0000313" key="1">
    <source>
        <dbReference type="EMBL" id="KAG8073567.1"/>
    </source>
</evidence>